<accession>A0A8S5T3K0</accession>
<organism evidence="1">
    <name type="scientific">Siphoviridae sp. ctedO8</name>
    <dbReference type="NCBI Taxonomy" id="2827907"/>
    <lineage>
        <taxon>Viruses</taxon>
        <taxon>Duplodnaviria</taxon>
        <taxon>Heunggongvirae</taxon>
        <taxon>Uroviricota</taxon>
        <taxon>Caudoviricetes</taxon>
    </lineage>
</organism>
<protein>
    <submittedName>
        <fullName evidence="1">Uncharacterized protein</fullName>
    </submittedName>
</protein>
<reference evidence="1" key="1">
    <citation type="journal article" date="2021" name="Proc. Natl. Acad. Sci. U.S.A.">
        <title>A Catalog of Tens of Thousands of Viruses from Human Metagenomes Reveals Hidden Associations with Chronic Diseases.</title>
        <authorList>
            <person name="Tisza M.J."/>
            <person name="Buck C.B."/>
        </authorList>
    </citation>
    <scope>NUCLEOTIDE SEQUENCE</scope>
    <source>
        <strain evidence="1">CtedO8</strain>
    </source>
</reference>
<proteinExistence type="predicted"/>
<evidence type="ECO:0000313" key="1">
    <source>
        <dbReference type="EMBL" id="DAF57688.1"/>
    </source>
</evidence>
<dbReference type="EMBL" id="BK032737">
    <property type="protein sequence ID" value="DAF57688.1"/>
    <property type="molecule type" value="Genomic_DNA"/>
</dbReference>
<name>A0A8S5T3K0_9CAUD</name>
<sequence length="57" mass="6179">MLNILRIAIYGSGRDAVAAADWLVKMSDQDPTKNVNFSMPAITIIDDISAASEDTHD</sequence>